<dbReference type="InterPro" id="IPR029058">
    <property type="entry name" value="AB_hydrolase_fold"/>
</dbReference>
<sequence length="309" mass="33810">MASSRAAWVARAASTTASPSSWRRSISPLPSDRASMQKDPFRTRDHVADFDDIVADIVARSTATRATLPMVANVAYGNGAAERLDLFFPPGGRKNIPVHVFIHGGYWRMFSRGDYSYVANTVTRAGAIAVIVDYALMPEFRMAAIVEQVRRAKQWVLDNIVDHGGDPGRMSVSGHSAGAHLATFLFEKTPVPSRIRAALLLGGLYDLKPLQKSFLEPLIGITDEEAAAFTPMTRRHDPKTAVTILVGDQETPPFHQQAADFGTFLRAQGHGVRDLRLNDRNHMNSVRDLGIVGTQAGDCLMQTIETTLV</sequence>
<dbReference type="Pfam" id="PF07859">
    <property type="entry name" value="Abhydrolase_3"/>
    <property type="match status" value="1"/>
</dbReference>
<gene>
    <name evidence="4" type="ordered locus">mll5717</name>
</gene>
<evidence type="ECO:0000256" key="1">
    <source>
        <dbReference type="ARBA" id="ARBA00022801"/>
    </source>
</evidence>
<evidence type="ECO:0000313" key="5">
    <source>
        <dbReference type="Proteomes" id="UP000000552"/>
    </source>
</evidence>
<dbReference type="eggNOG" id="COG0657">
    <property type="taxonomic scope" value="Bacteria"/>
</dbReference>
<dbReference type="Gene3D" id="3.40.50.1820">
    <property type="entry name" value="alpha/beta hydrolase"/>
    <property type="match status" value="1"/>
</dbReference>
<accession>Q98B60</accession>
<dbReference type="HOGENOM" id="CLU_012494_4_7_5"/>
<dbReference type="EMBL" id="BA000012">
    <property type="protein sequence ID" value="BAB52112.1"/>
    <property type="molecule type" value="Genomic_DNA"/>
</dbReference>
<dbReference type="InterPro" id="IPR050300">
    <property type="entry name" value="GDXG_lipolytic_enzyme"/>
</dbReference>
<evidence type="ECO:0000256" key="2">
    <source>
        <dbReference type="SAM" id="MobiDB-lite"/>
    </source>
</evidence>
<proteinExistence type="predicted"/>
<feature type="region of interest" description="Disordered" evidence="2">
    <location>
        <begin position="12"/>
        <end position="38"/>
    </location>
</feature>
<name>Q98B60_RHILO</name>
<keyword evidence="1" id="KW-0378">Hydrolase</keyword>
<dbReference type="SUPFAM" id="SSF53474">
    <property type="entry name" value="alpha/beta-Hydrolases"/>
    <property type="match status" value="1"/>
</dbReference>
<dbReference type="KEGG" id="mlo:mll5717"/>
<dbReference type="InterPro" id="IPR013094">
    <property type="entry name" value="AB_hydrolase_3"/>
</dbReference>
<dbReference type="GO" id="GO:0016787">
    <property type="term" value="F:hydrolase activity"/>
    <property type="evidence" value="ECO:0007669"/>
    <property type="project" value="UniProtKB-KW"/>
</dbReference>
<organism evidence="4 5">
    <name type="scientific">Mesorhizobium japonicum (strain LMG 29417 / CECT 9101 / MAFF 303099)</name>
    <name type="common">Mesorhizobium loti (strain MAFF 303099)</name>
    <dbReference type="NCBI Taxonomy" id="266835"/>
    <lineage>
        <taxon>Bacteria</taxon>
        <taxon>Pseudomonadati</taxon>
        <taxon>Pseudomonadota</taxon>
        <taxon>Alphaproteobacteria</taxon>
        <taxon>Hyphomicrobiales</taxon>
        <taxon>Phyllobacteriaceae</taxon>
        <taxon>Mesorhizobium</taxon>
    </lineage>
</organism>
<evidence type="ECO:0000259" key="3">
    <source>
        <dbReference type="Pfam" id="PF07859"/>
    </source>
</evidence>
<dbReference type="PANTHER" id="PTHR48081">
    <property type="entry name" value="AB HYDROLASE SUPERFAMILY PROTEIN C4A8.06C"/>
    <property type="match status" value="1"/>
</dbReference>
<dbReference type="PANTHER" id="PTHR48081:SF33">
    <property type="entry name" value="KYNURENINE FORMAMIDASE"/>
    <property type="match status" value="1"/>
</dbReference>
<dbReference type="AlphaFoldDB" id="Q98B60"/>
<protein>
    <submittedName>
        <fullName evidence="4">Mll5717 protein</fullName>
    </submittedName>
</protein>
<feature type="domain" description="Alpha/beta hydrolase fold-3" evidence="3">
    <location>
        <begin position="100"/>
        <end position="207"/>
    </location>
</feature>
<dbReference type="Proteomes" id="UP000000552">
    <property type="component" value="Chromosome"/>
</dbReference>
<feature type="compositionally biased region" description="Low complexity" evidence="2">
    <location>
        <begin position="12"/>
        <end position="25"/>
    </location>
</feature>
<dbReference type="ESTHER" id="meslo-MLL5717">
    <property type="family name" value="Hormone-sensitive_lipase_like"/>
</dbReference>
<evidence type="ECO:0000313" key="4">
    <source>
        <dbReference type="EMBL" id="BAB52112.1"/>
    </source>
</evidence>
<reference evidence="4 5" key="1">
    <citation type="journal article" date="2000" name="DNA Res.">
        <title>Complete genome structure of the nitrogen-fixing symbiotic bacterium Mesorhizobium loti.</title>
        <authorList>
            <person name="Kaneko T."/>
            <person name="Nakamura Y."/>
            <person name="Sato S."/>
            <person name="Asamizu E."/>
            <person name="Kato T."/>
            <person name="Sasamoto S."/>
            <person name="Watanabe A."/>
            <person name="Idesawa K."/>
            <person name="Ishikawa A."/>
            <person name="Kawashima K."/>
            <person name="Kimura T."/>
            <person name="Kishida Y."/>
            <person name="Kiyokawa C."/>
            <person name="Kohara M."/>
            <person name="Matsumoto M."/>
            <person name="Matsuno A."/>
            <person name="Mochizuki Y."/>
            <person name="Nakayama S."/>
            <person name="Nakazaki N."/>
            <person name="Shimpo S."/>
            <person name="Sugimoto M."/>
            <person name="Takeuchi C."/>
            <person name="Yamada M."/>
            <person name="Tabata S."/>
        </authorList>
    </citation>
    <scope>NUCLEOTIDE SEQUENCE [LARGE SCALE GENOMIC DNA]</scope>
    <source>
        <strain evidence="5">LMG 29417 / CECT 9101 / MAFF 303099</strain>
    </source>
</reference>